<dbReference type="InterPro" id="IPR001926">
    <property type="entry name" value="TrpB-like_PALP"/>
</dbReference>
<dbReference type="PANTHER" id="PTHR43780">
    <property type="entry name" value="1-AMINOCYCLOPROPANE-1-CARBOXYLATE DEAMINASE-RELATED"/>
    <property type="match status" value="1"/>
</dbReference>
<dbReference type="GO" id="GO:0019148">
    <property type="term" value="F:D-cysteine desulfhydrase activity"/>
    <property type="evidence" value="ECO:0007669"/>
    <property type="project" value="TreeGrafter"/>
</dbReference>
<protein>
    <submittedName>
        <fullName evidence="7">1-aminocyclopropane-1-carboxylate deaminase</fullName>
    </submittedName>
</protein>
<evidence type="ECO:0000256" key="5">
    <source>
        <dbReference type="PIRSR" id="PIRSR006278-2"/>
    </source>
</evidence>
<keyword evidence="8" id="KW-1185">Reference proteome</keyword>
<evidence type="ECO:0000256" key="3">
    <source>
        <dbReference type="ARBA" id="ARBA00022898"/>
    </source>
</evidence>
<reference evidence="7 8" key="1">
    <citation type="submission" date="2017-12" db="EMBL/GenBank/DDBJ databases">
        <title>The draft genome sequence of Brumimicrobium saltpan LHR20.</title>
        <authorList>
            <person name="Do Z.-J."/>
            <person name="Luo H.-R."/>
        </authorList>
    </citation>
    <scope>NUCLEOTIDE SEQUENCE [LARGE SCALE GENOMIC DNA]</scope>
    <source>
        <strain evidence="7 8">LHR20</strain>
    </source>
</reference>
<evidence type="ECO:0000256" key="4">
    <source>
        <dbReference type="PIRSR" id="PIRSR006278-1"/>
    </source>
</evidence>
<name>A0A2I0R049_9FLAO</name>
<comment type="similarity">
    <text evidence="2">Belongs to the ACC deaminase/D-cysteine desulfhydrase family.</text>
</comment>
<proteinExistence type="inferred from homology"/>
<dbReference type="EMBL" id="PJNI01000015">
    <property type="protein sequence ID" value="PKR79966.1"/>
    <property type="molecule type" value="Genomic_DNA"/>
</dbReference>
<dbReference type="RefSeq" id="WP_101335291.1">
    <property type="nucleotide sequence ID" value="NZ_PJNI01000015.1"/>
</dbReference>
<dbReference type="PIRSF" id="PIRSF006278">
    <property type="entry name" value="ACCD_DCysDesulf"/>
    <property type="match status" value="1"/>
</dbReference>
<evidence type="ECO:0000259" key="6">
    <source>
        <dbReference type="Pfam" id="PF00291"/>
    </source>
</evidence>
<evidence type="ECO:0000256" key="1">
    <source>
        <dbReference type="ARBA" id="ARBA00001933"/>
    </source>
</evidence>
<dbReference type="InterPro" id="IPR027278">
    <property type="entry name" value="ACCD_DCysDesulf"/>
</dbReference>
<evidence type="ECO:0000256" key="2">
    <source>
        <dbReference type="ARBA" id="ARBA00008639"/>
    </source>
</evidence>
<comment type="caution">
    <text evidence="7">The sequence shown here is derived from an EMBL/GenBank/DDBJ whole genome shotgun (WGS) entry which is preliminary data.</text>
</comment>
<evidence type="ECO:0000313" key="8">
    <source>
        <dbReference type="Proteomes" id="UP000236654"/>
    </source>
</evidence>
<dbReference type="Gene3D" id="3.40.50.1100">
    <property type="match status" value="2"/>
</dbReference>
<sequence>MNTSNSIIQKVHLPIQGGELFSFDVKRDDLIDPIISGNKWRKLEYSLEKAKQLGKSGVLTFGGPFSNHLIATAKAAADADLSAVGIVRGDELNVESNPTLRACNRYGMKLIFISRSEYKRKDELDYQKELANLYSSYFIIPEGGKNYFGVIGCQHILNEATIVYDHVYLAGGTGTTAAGVLLSAPEKTKVHVVSALKGNFMRQNVKELLMMVLQNKASVEEYMLSLFEVNAYHFGGYAKVNEELIDFINYVFQATKLKLDPIYTSKALFAMVSDYKSGKIKSTDKILFIHTGGLQGAKKWIDKIDYSIDIL</sequence>
<dbReference type="OrthoDB" id="9801249at2"/>
<dbReference type="Pfam" id="PF00291">
    <property type="entry name" value="PALP"/>
    <property type="match status" value="1"/>
</dbReference>
<feature type="modified residue" description="N6-(pyridoxal phosphate)lysine" evidence="5">
    <location>
        <position position="39"/>
    </location>
</feature>
<comment type="cofactor">
    <cofactor evidence="1">
        <name>pyridoxal 5'-phosphate</name>
        <dbReference type="ChEBI" id="CHEBI:597326"/>
    </cofactor>
</comment>
<feature type="active site" description="Nucleophile" evidence="4">
    <location>
        <position position="66"/>
    </location>
</feature>
<organism evidence="7 8">
    <name type="scientific">Brumimicrobium salinarum</name>
    <dbReference type="NCBI Taxonomy" id="2058658"/>
    <lineage>
        <taxon>Bacteria</taxon>
        <taxon>Pseudomonadati</taxon>
        <taxon>Bacteroidota</taxon>
        <taxon>Flavobacteriia</taxon>
        <taxon>Flavobacteriales</taxon>
        <taxon>Crocinitomicaceae</taxon>
        <taxon>Brumimicrobium</taxon>
    </lineage>
</organism>
<dbReference type="PANTHER" id="PTHR43780:SF2">
    <property type="entry name" value="1-AMINOCYCLOPROPANE-1-CARBOXYLATE DEAMINASE-RELATED"/>
    <property type="match status" value="1"/>
</dbReference>
<feature type="domain" description="Tryptophan synthase beta chain-like PALP" evidence="6">
    <location>
        <begin position="25"/>
        <end position="292"/>
    </location>
</feature>
<gene>
    <name evidence="7" type="ORF">CW751_12110</name>
</gene>
<dbReference type="InterPro" id="IPR036052">
    <property type="entry name" value="TrpB-like_PALP_sf"/>
</dbReference>
<dbReference type="Proteomes" id="UP000236654">
    <property type="component" value="Unassembled WGS sequence"/>
</dbReference>
<dbReference type="SUPFAM" id="SSF53686">
    <property type="entry name" value="Tryptophan synthase beta subunit-like PLP-dependent enzymes"/>
    <property type="match status" value="1"/>
</dbReference>
<evidence type="ECO:0000313" key="7">
    <source>
        <dbReference type="EMBL" id="PKR79966.1"/>
    </source>
</evidence>
<accession>A0A2I0R049</accession>
<dbReference type="AlphaFoldDB" id="A0A2I0R049"/>
<keyword evidence="3 5" id="KW-0663">Pyridoxal phosphate</keyword>